<gene>
    <name evidence="2" type="ORF">LC586_03730</name>
</gene>
<reference evidence="2 3" key="1">
    <citation type="journal article" date="2021" name="Microorganisms">
        <title>Genome Evolution of Filamentous Cyanobacterium Nostoc Species: From Facultative Symbiosis to Free Living.</title>
        <authorList>
            <person name="Huo D."/>
            <person name="Li H."/>
            <person name="Cai F."/>
            <person name="Guo X."/>
            <person name="Qiao Z."/>
            <person name="Wang W."/>
            <person name="Yu G."/>
            <person name="Li R."/>
        </authorList>
    </citation>
    <scope>NUCLEOTIDE SEQUENCE [LARGE SCALE GENOMIC DNA]</scope>
    <source>
        <strain evidence="2 3">CHAB 5714</strain>
    </source>
</reference>
<comment type="caution">
    <text evidence="2">The sequence shown here is derived from an EMBL/GenBank/DDBJ whole genome shotgun (WGS) entry which is preliminary data.</text>
</comment>
<protein>
    <recommendedName>
        <fullName evidence="4">PEP-CTERM sorting domain-containing protein</fullName>
    </recommendedName>
</protein>
<feature type="signal peptide" evidence="1">
    <location>
        <begin position="1"/>
        <end position="31"/>
    </location>
</feature>
<keyword evidence="1" id="KW-0732">Signal</keyword>
<name>A0ABS8I2F1_9NOSO</name>
<keyword evidence="3" id="KW-1185">Reference proteome</keyword>
<feature type="chain" id="PRO_5046426814" description="PEP-CTERM sorting domain-containing protein" evidence="1">
    <location>
        <begin position="32"/>
        <end position="214"/>
    </location>
</feature>
<dbReference type="RefSeq" id="WP_229483112.1">
    <property type="nucleotide sequence ID" value="NZ_JAIVFQ010000003.1"/>
</dbReference>
<proteinExistence type="predicted"/>
<evidence type="ECO:0008006" key="4">
    <source>
        <dbReference type="Google" id="ProtNLM"/>
    </source>
</evidence>
<dbReference type="EMBL" id="JAIVFQ010000003">
    <property type="protein sequence ID" value="MCC5598370.1"/>
    <property type="molecule type" value="Genomic_DNA"/>
</dbReference>
<evidence type="ECO:0000256" key="1">
    <source>
        <dbReference type="SAM" id="SignalP"/>
    </source>
</evidence>
<organism evidence="2 3">
    <name type="scientific">Nostoc favosum CHAB5714</name>
    <dbReference type="NCBI Taxonomy" id="2780399"/>
    <lineage>
        <taxon>Bacteria</taxon>
        <taxon>Bacillati</taxon>
        <taxon>Cyanobacteriota</taxon>
        <taxon>Cyanophyceae</taxon>
        <taxon>Nostocales</taxon>
        <taxon>Nostocaceae</taxon>
        <taxon>Nostoc</taxon>
        <taxon>Nostoc favosum</taxon>
    </lineage>
</organism>
<evidence type="ECO:0000313" key="2">
    <source>
        <dbReference type="EMBL" id="MCC5598370.1"/>
    </source>
</evidence>
<dbReference type="Proteomes" id="UP001199525">
    <property type="component" value="Unassembled WGS sequence"/>
</dbReference>
<evidence type="ECO:0000313" key="3">
    <source>
        <dbReference type="Proteomes" id="UP001199525"/>
    </source>
</evidence>
<accession>A0ABS8I2F1</accession>
<sequence>MMINSVFVKKFSVATLGATAIAIGMGTTAQALTVIDFESLAQPGDGISNQGFSYTEDGYTLTNISNLFEFSTFNTGESRYLGSTALFNDTVDGTTVLTKNDGGIFDLISIDLGELNQPFESPTVKFVGTKADNSIISNTFNLNGVKGFQTFALKDFTNLVSTTWEQVSPFHQFDNIVVSDITTKSVPEPASVLSLLSFAALGVGSTLTRKKATV</sequence>